<dbReference type="InterPro" id="IPR010178">
    <property type="entry name" value="Lit"/>
</dbReference>
<keyword evidence="1" id="KW-0812">Transmembrane</keyword>
<accession>A0ABV3U9I3</accession>
<keyword evidence="1" id="KW-0472">Membrane</keyword>
<feature type="transmembrane region" description="Helical" evidence="1">
    <location>
        <begin position="209"/>
        <end position="232"/>
    </location>
</feature>
<dbReference type="Pfam" id="PF07314">
    <property type="entry name" value="Lit"/>
    <property type="match status" value="1"/>
</dbReference>
<name>A0ABV3U9I3_9GAMM</name>
<comment type="caution">
    <text evidence="2">The sequence shown here is derived from an EMBL/GenBank/DDBJ whole genome shotgun (WGS) entry which is preliminary data.</text>
</comment>
<proteinExistence type="predicted"/>
<reference evidence="2 3" key="1">
    <citation type="journal article" date="2011" name="Int. J. Syst. Evol. Microbiol.">
        <title>Zhongshania antarctica gen. nov., sp. nov. and Zhongshania guokunii sp. nov., gammaproteobacteria respectively isolated from coastal attached (fast) ice and surface seawater of the Antarctic.</title>
        <authorList>
            <person name="Li H.J."/>
            <person name="Zhang X.Y."/>
            <person name="Chen C.X."/>
            <person name="Zhang Y.J."/>
            <person name="Gao Z.M."/>
            <person name="Yu Y."/>
            <person name="Chen X.L."/>
            <person name="Chen B."/>
            <person name="Zhang Y.Z."/>
        </authorList>
    </citation>
    <scope>NUCLEOTIDE SEQUENCE [LARGE SCALE GENOMIC DNA]</scope>
    <source>
        <strain evidence="2 3">ZS6-22T</strain>
    </source>
</reference>
<keyword evidence="3" id="KW-1185">Reference proteome</keyword>
<dbReference type="Proteomes" id="UP001557485">
    <property type="component" value="Unassembled WGS sequence"/>
</dbReference>
<feature type="transmembrane region" description="Helical" evidence="1">
    <location>
        <begin position="125"/>
        <end position="142"/>
    </location>
</feature>
<protein>
    <submittedName>
        <fullName evidence="2">DUF1461 domain-containing protein</fullName>
    </submittedName>
</protein>
<organism evidence="2 3">
    <name type="scientific">Zhongshania guokunii</name>
    <dbReference type="NCBI Taxonomy" id="641783"/>
    <lineage>
        <taxon>Bacteria</taxon>
        <taxon>Pseudomonadati</taxon>
        <taxon>Pseudomonadota</taxon>
        <taxon>Gammaproteobacteria</taxon>
        <taxon>Cellvibrionales</taxon>
        <taxon>Spongiibacteraceae</taxon>
        <taxon>Zhongshania</taxon>
    </lineage>
</organism>
<keyword evidence="1" id="KW-1133">Transmembrane helix</keyword>
<dbReference type="RefSeq" id="WP_368382533.1">
    <property type="nucleotide sequence ID" value="NZ_JBFRYA010000014.1"/>
</dbReference>
<feature type="transmembrane region" description="Helical" evidence="1">
    <location>
        <begin position="154"/>
        <end position="174"/>
    </location>
</feature>
<feature type="transmembrane region" description="Helical" evidence="1">
    <location>
        <begin position="12"/>
        <end position="36"/>
    </location>
</feature>
<dbReference type="EMBL" id="JBFRYA010000014">
    <property type="protein sequence ID" value="MEX1670184.1"/>
    <property type="molecule type" value="Genomic_DNA"/>
</dbReference>
<evidence type="ECO:0000313" key="3">
    <source>
        <dbReference type="Proteomes" id="UP001557485"/>
    </source>
</evidence>
<gene>
    <name evidence="2" type="ORF">AB4876_14785</name>
</gene>
<sequence length="243" mass="27239">MLIFSRSVANLVYGLLSFVISLILAWHLLLAANFFYGFWHDHIGIAENIAEVGPKNIYRSGFADTSRAERIDLFGQICEAITHQGKGLGDIGYTTANGSVTPLLHQAEIIHLQDVANLISTLQQGQPIVLALWLLVLGVFYVKSWRLPSYKQLLALNAIWLLSVGILIFSVGWVDVFYKLHVLIFPEGHQWFFYYQESLMSTMMKAPDLFLYIGVSLALVAVAIFAGLHRVLGLLQSKFRVQA</sequence>
<evidence type="ECO:0000256" key="1">
    <source>
        <dbReference type="SAM" id="Phobius"/>
    </source>
</evidence>
<evidence type="ECO:0000313" key="2">
    <source>
        <dbReference type="EMBL" id="MEX1670184.1"/>
    </source>
</evidence>